<evidence type="ECO:0000256" key="14">
    <source>
        <dbReference type="RuleBase" id="RU365096"/>
    </source>
</evidence>
<evidence type="ECO:0000256" key="12">
    <source>
        <dbReference type="ARBA" id="ARBA00023204"/>
    </source>
</evidence>
<dbReference type="Proteomes" id="UP000059074">
    <property type="component" value="Unassembled WGS sequence"/>
</dbReference>
<dbReference type="PATRIC" id="fig|121290.4.peg.2230"/>
<dbReference type="InterPro" id="IPR015797">
    <property type="entry name" value="NUDIX_hydrolase-like_dom_sf"/>
</dbReference>
<dbReference type="CDD" id="cd03431">
    <property type="entry name" value="NUDIX_DNA_Glycosylase_C-MutY"/>
    <property type="match status" value="1"/>
</dbReference>
<protein>
    <recommendedName>
        <fullName evidence="5 14">Adenine DNA glycosylase</fullName>
        <ecNumber evidence="4 14">3.2.2.31</ecNumber>
    </recommendedName>
</protein>
<dbReference type="SUPFAM" id="SSF55811">
    <property type="entry name" value="Nudix"/>
    <property type="match status" value="1"/>
</dbReference>
<feature type="domain" description="HhH-GPD" evidence="15">
    <location>
        <begin position="36"/>
        <end position="185"/>
    </location>
</feature>
<evidence type="ECO:0000313" key="16">
    <source>
        <dbReference type="EMBL" id="KWT69847.1"/>
    </source>
</evidence>
<dbReference type="Pfam" id="PF00730">
    <property type="entry name" value="HhH-GPD"/>
    <property type="match status" value="1"/>
</dbReference>
<proteinExistence type="inferred from homology"/>
<keyword evidence="9 16" id="KW-0378">Hydrolase</keyword>
<reference evidence="16 17" key="1">
    <citation type="submission" date="2015-10" db="EMBL/GenBank/DDBJ databases">
        <title>Transcriptomic analysis of a linuron degrading triple-species bacterial consortium.</title>
        <authorList>
            <person name="Albers P."/>
        </authorList>
    </citation>
    <scope>NUCLEOTIDE SEQUENCE [LARGE SCALE GENOMIC DNA]</scope>
    <source>
        <strain evidence="16 17">WDL6</strain>
    </source>
</reference>
<keyword evidence="17" id="KW-1185">Reference proteome</keyword>
<dbReference type="STRING" id="121290.APY04_1347"/>
<dbReference type="FunFam" id="1.10.340.30:FF:000002">
    <property type="entry name" value="Adenine DNA glycosylase"/>
    <property type="match status" value="1"/>
</dbReference>
<dbReference type="InterPro" id="IPR023170">
    <property type="entry name" value="HhH_base_excis_C"/>
</dbReference>
<evidence type="ECO:0000313" key="17">
    <source>
        <dbReference type="Proteomes" id="UP000059074"/>
    </source>
</evidence>
<dbReference type="InterPro" id="IPR044298">
    <property type="entry name" value="MIG/MutY"/>
</dbReference>
<evidence type="ECO:0000256" key="1">
    <source>
        <dbReference type="ARBA" id="ARBA00000843"/>
    </source>
</evidence>
<comment type="cofactor">
    <cofactor evidence="14">
        <name>[4Fe-4S] cluster</name>
        <dbReference type="ChEBI" id="CHEBI:49883"/>
    </cofactor>
    <text evidence="14">Binds 1 [4Fe-4S] cluster.</text>
</comment>
<keyword evidence="6" id="KW-0004">4Fe-4S</keyword>
<keyword evidence="7" id="KW-0479">Metal-binding</keyword>
<evidence type="ECO:0000256" key="2">
    <source>
        <dbReference type="ARBA" id="ARBA00002933"/>
    </source>
</evidence>
<dbReference type="CDD" id="cd00056">
    <property type="entry name" value="ENDO3c"/>
    <property type="match status" value="1"/>
</dbReference>
<evidence type="ECO:0000259" key="15">
    <source>
        <dbReference type="SMART" id="SM00478"/>
    </source>
</evidence>
<dbReference type="InterPro" id="IPR003651">
    <property type="entry name" value="Endonuclease3_FeS-loop_motif"/>
</dbReference>
<dbReference type="SMART" id="SM00525">
    <property type="entry name" value="FES"/>
    <property type="match status" value="1"/>
</dbReference>
<comment type="caution">
    <text evidence="16">The sequence shown here is derived from an EMBL/GenBank/DDBJ whole genome shotgun (WGS) entry which is preliminary data.</text>
</comment>
<keyword evidence="13 14" id="KW-0326">Glycosidase</keyword>
<accession>A0A109BJ99</accession>
<evidence type="ECO:0000256" key="6">
    <source>
        <dbReference type="ARBA" id="ARBA00022485"/>
    </source>
</evidence>
<evidence type="ECO:0000256" key="8">
    <source>
        <dbReference type="ARBA" id="ARBA00022763"/>
    </source>
</evidence>
<dbReference type="GO" id="GO:0046872">
    <property type="term" value="F:metal ion binding"/>
    <property type="evidence" value="ECO:0007669"/>
    <property type="project" value="UniProtKB-UniRule"/>
</dbReference>
<gene>
    <name evidence="16" type="ORF">APY04_1347</name>
</gene>
<dbReference type="GO" id="GO:0006284">
    <property type="term" value="P:base-excision repair"/>
    <property type="evidence" value="ECO:0007669"/>
    <property type="project" value="UniProtKB-UniRule"/>
</dbReference>
<dbReference type="GO" id="GO:0032357">
    <property type="term" value="F:oxidized purine DNA binding"/>
    <property type="evidence" value="ECO:0007669"/>
    <property type="project" value="TreeGrafter"/>
</dbReference>
<dbReference type="Gene3D" id="1.10.340.30">
    <property type="entry name" value="Hypothetical protein, domain 2"/>
    <property type="match status" value="1"/>
</dbReference>
<evidence type="ECO:0000256" key="13">
    <source>
        <dbReference type="ARBA" id="ARBA00023295"/>
    </source>
</evidence>
<dbReference type="AlphaFoldDB" id="A0A109BJ99"/>
<dbReference type="Pfam" id="PF00633">
    <property type="entry name" value="HHH"/>
    <property type="match status" value="1"/>
</dbReference>
<dbReference type="GO" id="GO:0006298">
    <property type="term" value="P:mismatch repair"/>
    <property type="evidence" value="ECO:0007669"/>
    <property type="project" value="TreeGrafter"/>
</dbReference>
<dbReference type="EC" id="3.2.2.31" evidence="4 14"/>
<comment type="similarity">
    <text evidence="3 14">Belongs to the Nth/MutY family.</text>
</comment>
<dbReference type="PANTHER" id="PTHR42944:SF1">
    <property type="entry name" value="ADENINE DNA GLYCOSYLASE"/>
    <property type="match status" value="1"/>
</dbReference>
<dbReference type="InterPro" id="IPR029119">
    <property type="entry name" value="MutY_C"/>
</dbReference>
<dbReference type="InterPro" id="IPR003265">
    <property type="entry name" value="HhH-GPD_domain"/>
</dbReference>
<dbReference type="Gene3D" id="3.90.79.10">
    <property type="entry name" value="Nucleoside Triphosphate Pyrophosphohydrolase"/>
    <property type="match status" value="1"/>
</dbReference>
<evidence type="ECO:0000256" key="9">
    <source>
        <dbReference type="ARBA" id="ARBA00022801"/>
    </source>
</evidence>
<dbReference type="InterPro" id="IPR005760">
    <property type="entry name" value="A/G_AdeGlyc_MutY"/>
</dbReference>
<evidence type="ECO:0000256" key="7">
    <source>
        <dbReference type="ARBA" id="ARBA00022723"/>
    </source>
</evidence>
<sequence length="350" mass="38538">MDALLAWYDEERRELPWRVAPGKRANPYRVWLSEIMLQQTTVKAVIPYYQRFLHRWPTVKALAAAPLDDVLAAWAGLGYYSRARNLHKCAIAVVEQFGGKFPSTVAELQKLPGIGPYTANAIAAIAFGEAATPVDGNVERVVARLFSVRQPLPTAKTELKRLAATLTPDRRAGDFAQAMMDLGAGICTPRRPSCLVCPVQSDCAAAAHGMAETLPMKLGKAERPNRVGFAFVALSEDGRVLLRRRPEAGLLGGMLEVPGPAWGDELPPRKDALRSAPVRGDWWEVPGTVVHVFTHFRLEVIVFRALVPADASLTFWAEPDRCQWVARRDLHAAALPSVMRKIIAHALSEN</sequence>
<evidence type="ECO:0000256" key="4">
    <source>
        <dbReference type="ARBA" id="ARBA00012045"/>
    </source>
</evidence>
<dbReference type="GO" id="GO:0034039">
    <property type="term" value="F:8-oxo-7,8-dihydroguanine DNA N-glycosylase activity"/>
    <property type="evidence" value="ECO:0007669"/>
    <property type="project" value="TreeGrafter"/>
</dbReference>
<evidence type="ECO:0000256" key="5">
    <source>
        <dbReference type="ARBA" id="ARBA00022023"/>
    </source>
</evidence>
<organism evidence="16 17">
    <name type="scientific">Hyphomicrobium sulfonivorans</name>
    <dbReference type="NCBI Taxonomy" id="121290"/>
    <lineage>
        <taxon>Bacteria</taxon>
        <taxon>Pseudomonadati</taxon>
        <taxon>Pseudomonadota</taxon>
        <taxon>Alphaproteobacteria</taxon>
        <taxon>Hyphomicrobiales</taxon>
        <taxon>Hyphomicrobiaceae</taxon>
        <taxon>Hyphomicrobium</taxon>
    </lineage>
</organism>
<dbReference type="EMBL" id="LMTR01000043">
    <property type="protein sequence ID" value="KWT69847.1"/>
    <property type="molecule type" value="Genomic_DNA"/>
</dbReference>
<dbReference type="Gene3D" id="1.10.1670.10">
    <property type="entry name" value="Helix-hairpin-Helix base-excision DNA repair enzymes (C-terminal)"/>
    <property type="match status" value="1"/>
</dbReference>
<dbReference type="PANTHER" id="PTHR42944">
    <property type="entry name" value="ADENINE DNA GLYCOSYLASE"/>
    <property type="match status" value="1"/>
</dbReference>
<evidence type="ECO:0000256" key="11">
    <source>
        <dbReference type="ARBA" id="ARBA00023014"/>
    </source>
</evidence>
<dbReference type="InterPro" id="IPR011257">
    <property type="entry name" value="DNA_glycosylase"/>
</dbReference>
<dbReference type="InterPro" id="IPR000445">
    <property type="entry name" value="HhH_motif"/>
</dbReference>
<dbReference type="PROSITE" id="PS01155">
    <property type="entry name" value="ENDONUCLEASE_III_2"/>
    <property type="match status" value="1"/>
</dbReference>
<evidence type="ECO:0000256" key="3">
    <source>
        <dbReference type="ARBA" id="ARBA00008343"/>
    </source>
</evidence>
<keyword evidence="10 14" id="KW-0408">Iron</keyword>
<evidence type="ECO:0000256" key="10">
    <source>
        <dbReference type="ARBA" id="ARBA00023004"/>
    </source>
</evidence>
<dbReference type="SMART" id="SM00478">
    <property type="entry name" value="ENDO3c"/>
    <property type="match status" value="1"/>
</dbReference>
<comment type="function">
    <text evidence="2">Adenine glycosylase active on G-A mispairs. MutY also corrects error-prone DNA synthesis past GO lesions which are due to the oxidatively damaged form of guanine: 7,8-dihydro-8-oxoguanine (8-oxo-dGTP).</text>
</comment>
<dbReference type="Pfam" id="PF14815">
    <property type="entry name" value="NUDIX_4"/>
    <property type="match status" value="1"/>
</dbReference>
<dbReference type="GO" id="GO:0000701">
    <property type="term" value="F:purine-specific mismatch base pair DNA N-glycosylase activity"/>
    <property type="evidence" value="ECO:0007669"/>
    <property type="project" value="UniProtKB-EC"/>
</dbReference>
<dbReference type="InterPro" id="IPR004036">
    <property type="entry name" value="Endonuclease-III-like_CS2"/>
</dbReference>
<keyword evidence="8 14" id="KW-0227">DNA damage</keyword>
<dbReference type="NCBIfam" id="TIGR01084">
    <property type="entry name" value="mutY"/>
    <property type="match status" value="1"/>
</dbReference>
<dbReference type="GO" id="GO:0051539">
    <property type="term" value="F:4 iron, 4 sulfur cluster binding"/>
    <property type="evidence" value="ECO:0007669"/>
    <property type="project" value="UniProtKB-UniRule"/>
</dbReference>
<dbReference type="SUPFAM" id="SSF48150">
    <property type="entry name" value="DNA-glycosylase"/>
    <property type="match status" value="1"/>
</dbReference>
<comment type="catalytic activity">
    <reaction evidence="1 14">
        <text>Hydrolyzes free adenine bases from 7,8-dihydro-8-oxoguanine:adenine mismatched double-stranded DNA, leaving an apurinic site.</text>
        <dbReference type="EC" id="3.2.2.31"/>
    </reaction>
</comment>
<dbReference type="GO" id="GO:0035485">
    <property type="term" value="F:adenine/guanine mispair binding"/>
    <property type="evidence" value="ECO:0007669"/>
    <property type="project" value="TreeGrafter"/>
</dbReference>
<keyword evidence="12" id="KW-0234">DNA repair</keyword>
<keyword evidence="11" id="KW-0411">Iron-sulfur</keyword>
<name>A0A109BJ99_HYPSL</name>